<keyword evidence="3" id="KW-1185">Reference proteome</keyword>
<dbReference type="GO" id="GO:0016747">
    <property type="term" value="F:acyltransferase activity, transferring groups other than amino-acyl groups"/>
    <property type="evidence" value="ECO:0007669"/>
    <property type="project" value="InterPro"/>
</dbReference>
<protein>
    <submittedName>
        <fullName evidence="2">GCN5 family N-acetyltransferase</fullName>
    </submittedName>
</protein>
<name>A0A917MSF7_9MICC</name>
<evidence type="ECO:0000259" key="1">
    <source>
        <dbReference type="PROSITE" id="PS51186"/>
    </source>
</evidence>
<dbReference type="PROSITE" id="PS51186">
    <property type="entry name" value="GNAT"/>
    <property type="match status" value="1"/>
</dbReference>
<gene>
    <name evidence="2" type="ORF">GCM10007359_09150</name>
</gene>
<dbReference type="AlphaFoldDB" id="A0A917MSF7"/>
<dbReference type="InterPro" id="IPR016181">
    <property type="entry name" value="Acyl_CoA_acyltransferase"/>
</dbReference>
<evidence type="ECO:0000313" key="3">
    <source>
        <dbReference type="Proteomes" id="UP000600171"/>
    </source>
</evidence>
<dbReference type="InterPro" id="IPR052523">
    <property type="entry name" value="Trichothecene_AcTrans"/>
</dbReference>
<dbReference type="EMBL" id="BMDC01000001">
    <property type="protein sequence ID" value="GGH60710.1"/>
    <property type="molecule type" value="Genomic_DNA"/>
</dbReference>
<dbReference type="RefSeq" id="WP_188359116.1">
    <property type="nucleotide sequence ID" value="NZ_BMDC01000001.1"/>
</dbReference>
<dbReference type="PANTHER" id="PTHR42791:SF1">
    <property type="entry name" value="N-ACETYLTRANSFERASE DOMAIN-CONTAINING PROTEIN"/>
    <property type="match status" value="1"/>
</dbReference>
<dbReference type="Gene3D" id="3.40.630.30">
    <property type="match status" value="1"/>
</dbReference>
<dbReference type="InterPro" id="IPR000182">
    <property type="entry name" value="GNAT_dom"/>
</dbReference>
<organism evidence="2 3">
    <name type="scientific">Rothia aerolata</name>
    <dbReference type="NCBI Taxonomy" id="1812262"/>
    <lineage>
        <taxon>Bacteria</taxon>
        <taxon>Bacillati</taxon>
        <taxon>Actinomycetota</taxon>
        <taxon>Actinomycetes</taxon>
        <taxon>Micrococcales</taxon>
        <taxon>Micrococcaceae</taxon>
        <taxon>Rothia</taxon>
    </lineage>
</organism>
<dbReference type="Pfam" id="PF13508">
    <property type="entry name" value="Acetyltransf_7"/>
    <property type="match status" value="1"/>
</dbReference>
<evidence type="ECO:0000313" key="2">
    <source>
        <dbReference type="EMBL" id="GGH60710.1"/>
    </source>
</evidence>
<proteinExistence type="predicted"/>
<reference evidence="2 3" key="1">
    <citation type="journal article" date="2014" name="Int. J. Syst. Evol. Microbiol.">
        <title>Complete genome sequence of Corynebacterium casei LMG S-19264T (=DSM 44701T), isolated from a smear-ripened cheese.</title>
        <authorList>
            <consortium name="US DOE Joint Genome Institute (JGI-PGF)"/>
            <person name="Walter F."/>
            <person name="Albersmeier A."/>
            <person name="Kalinowski J."/>
            <person name="Ruckert C."/>
        </authorList>
    </citation>
    <scope>NUCLEOTIDE SEQUENCE [LARGE SCALE GENOMIC DNA]</scope>
    <source>
        <strain evidence="2 3">CCM 8669</strain>
    </source>
</reference>
<dbReference type="Proteomes" id="UP000600171">
    <property type="component" value="Unassembled WGS sequence"/>
</dbReference>
<dbReference type="PANTHER" id="PTHR42791">
    <property type="entry name" value="GNAT FAMILY ACETYLTRANSFERASE"/>
    <property type="match status" value="1"/>
</dbReference>
<feature type="domain" description="N-acetyltransferase" evidence="1">
    <location>
        <begin position="7"/>
        <end position="200"/>
    </location>
</feature>
<sequence>MTEKIPFTVREATEADYPGVVSALTDAFEADPVMSQAMGGAHRAKKVKALFEHQISSTYGPKGNIDIAVAEDGFVLGAALWIDPQAQKGGFLDDLRSLPSYARALGFALPAAVVTEMKLLAMRPRFPHWYLYTIGVHTDARDHGVGGALLDFRTARLGEYPAYLEASTFRSAALYRKRGFVELGRYRSEVPAVGMWHPAPVSAIDSAL</sequence>
<accession>A0A917MSF7</accession>
<dbReference type="SUPFAM" id="SSF55729">
    <property type="entry name" value="Acyl-CoA N-acyltransferases (Nat)"/>
    <property type="match status" value="1"/>
</dbReference>
<comment type="caution">
    <text evidence="2">The sequence shown here is derived from an EMBL/GenBank/DDBJ whole genome shotgun (WGS) entry which is preliminary data.</text>
</comment>